<dbReference type="InParanoid" id="A0A6P9ERX2"/>
<gene>
    <name evidence="7" type="primary">LOC109020265</name>
</gene>
<evidence type="ECO:0000313" key="6">
    <source>
        <dbReference type="Proteomes" id="UP000235220"/>
    </source>
</evidence>
<evidence type="ECO:0000256" key="4">
    <source>
        <dbReference type="RuleBase" id="RU004328"/>
    </source>
</evidence>
<dbReference type="InterPro" id="IPR018188">
    <property type="entry name" value="RNase_T2_His_AS_1"/>
</dbReference>
<accession>A0A6P9ERX2</accession>
<dbReference type="KEGG" id="jre:109020265"/>
<dbReference type="GO" id="GO:0004521">
    <property type="term" value="F:RNA endonuclease activity"/>
    <property type="evidence" value="ECO:0000318"/>
    <property type="project" value="GO_Central"/>
</dbReference>
<dbReference type="PANTHER" id="PTHR11240">
    <property type="entry name" value="RIBONUCLEASE T2"/>
    <property type="match status" value="1"/>
</dbReference>
<keyword evidence="2" id="KW-0540">Nuclease</keyword>
<proteinExistence type="inferred from homology"/>
<evidence type="ECO:0000256" key="3">
    <source>
        <dbReference type="ARBA" id="ARBA00023239"/>
    </source>
</evidence>
<protein>
    <submittedName>
        <fullName evidence="7">Ribonuclease 1-like</fullName>
    </submittedName>
</protein>
<dbReference type="SUPFAM" id="SSF55895">
    <property type="entry name" value="Ribonuclease Rh-like"/>
    <property type="match status" value="1"/>
</dbReference>
<comment type="similarity">
    <text evidence="1 4">Belongs to the RNase T2 family.</text>
</comment>
<evidence type="ECO:0000313" key="7">
    <source>
        <dbReference type="RefSeq" id="XP_035546613.1"/>
    </source>
</evidence>
<name>A0A6P9ERX2_JUGRE</name>
<dbReference type="RefSeq" id="XP_035546613.1">
    <property type="nucleotide sequence ID" value="XM_035690720.1"/>
</dbReference>
<reference evidence="7" key="1">
    <citation type="submission" date="2025-08" db="UniProtKB">
        <authorList>
            <consortium name="RefSeq"/>
        </authorList>
    </citation>
    <scope>IDENTIFICATION</scope>
    <source>
        <tissue evidence="7">Leaves</tissue>
    </source>
</reference>
<dbReference type="Gene3D" id="3.90.730.10">
    <property type="entry name" value="Ribonuclease T2-like"/>
    <property type="match status" value="1"/>
</dbReference>
<dbReference type="GO" id="GO:0033897">
    <property type="term" value="F:ribonuclease T2 activity"/>
    <property type="evidence" value="ECO:0007669"/>
    <property type="project" value="InterPro"/>
</dbReference>
<dbReference type="GeneID" id="109020265"/>
<dbReference type="PANTHER" id="PTHR11240:SF22">
    <property type="entry name" value="RIBONUCLEASE T2"/>
    <property type="match status" value="1"/>
</dbReference>
<sequence length="241" mass="27571">MEVKITILLAASSLLLTSPTFTATVLGASSNVAEEFSYYKLALQWPNSVCNIGVPCSKKAEKIKTDYQRFLIHGLWPFWANNSQVAPCPGKELTSSQVKDIKKSLEHYWPNLHRPEDFIFWTLEWNKHGRCLGLEPSVYFNDAIDLRKRFRDDLGLGGQGCRPIPNPYKRITIYDALFKALGKKHGQLKCNMRNGGYQLLEVYICFDRQKKVRDCPFQYIQCGNDDQVSVLFPTSNTVRPN</sequence>
<feature type="signal peptide" evidence="5">
    <location>
        <begin position="1"/>
        <end position="22"/>
    </location>
</feature>
<keyword evidence="6" id="KW-1185">Reference proteome</keyword>
<keyword evidence="2" id="KW-0378">Hydrolase</keyword>
<feature type="chain" id="PRO_5028160043" evidence="5">
    <location>
        <begin position="23"/>
        <end position="241"/>
    </location>
</feature>
<evidence type="ECO:0000256" key="2">
    <source>
        <dbReference type="ARBA" id="ARBA00022722"/>
    </source>
</evidence>
<keyword evidence="3" id="KW-0456">Lyase</keyword>
<organism evidence="6 7">
    <name type="scientific">Juglans regia</name>
    <name type="common">English walnut</name>
    <dbReference type="NCBI Taxonomy" id="51240"/>
    <lineage>
        <taxon>Eukaryota</taxon>
        <taxon>Viridiplantae</taxon>
        <taxon>Streptophyta</taxon>
        <taxon>Embryophyta</taxon>
        <taxon>Tracheophyta</taxon>
        <taxon>Spermatophyta</taxon>
        <taxon>Magnoliopsida</taxon>
        <taxon>eudicotyledons</taxon>
        <taxon>Gunneridae</taxon>
        <taxon>Pentapetalae</taxon>
        <taxon>rosids</taxon>
        <taxon>fabids</taxon>
        <taxon>Fagales</taxon>
        <taxon>Juglandaceae</taxon>
        <taxon>Juglans</taxon>
    </lineage>
</organism>
<dbReference type="GO" id="GO:0003723">
    <property type="term" value="F:RNA binding"/>
    <property type="evidence" value="ECO:0007669"/>
    <property type="project" value="InterPro"/>
</dbReference>
<evidence type="ECO:0000256" key="1">
    <source>
        <dbReference type="ARBA" id="ARBA00007469"/>
    </source>
</evidence>
<dbReference type="GO" id="GO:0005576">
    <property type="term" value="C:extracellular region"/>
    <property type="evidence" value="ECO:0000318"/>
    <property type="project" value="GO_Central"/>
</dbReference>
<dbReference type="OrthoDB" id="1884050at2759"/>
<dbReference type="Pfam" id="PF00445">
    <property type="entry name" value="Ribonuclease_T2"/>
    <property type="match status" value="1"/>
</dbReference>
<dbReference type="InterPro" id="IPR001568">
    <property type="entry name" value="RNase_T2-like"/>
</dbReference>
<evidence type="ECO:0000256" key="5">
    <source>
        <dbReference type="SAM" id="SignalP"/>
    </source>
</evidence>
<dbReference type="PROSITE" id="PS00530">
    <property type="entry name" value="RNASE_T2_1"/>
    <property type="match status" value="1"/>
</dbReference>
<dbReference type="GO" id="GO:0006401">
    <property type="term" value="P:RNA catabolic process"/>
    <property type="evidence" value="ECO:0000318"/>
    <property type="project" value="GO_Central"/>
</dbReference>
<keyword evidence="5" id="KW-0732">Signal</keyword>
<dbReference type="AlphaFoldDB" id="A0A6P9ERX2"/>
<dbReference type="Proteomes" id="UP000235220">
    <property type="component" value="Chromosome 6"/>
</dbReference>
<dbReference type="InterPro" id="IPR036430">
    <property type="entry name" value="RNase_T2-like_sf"/>
</dbReference>